<organism evidence="2 3">
    <name type="scientific">Aphis glycines</name>
    <name type="common">Soybean aphid</name>
    <dbReference type="NCBI Taxonomy" id="307491"/>
    <lineage>
        <taxon>Eukaryota</taxon>
        <taxon>Metazoa</taxon>
        <taxon>Ecdysozoa</taxon>
        <taxon>Arthropoda</taxon>
        <taxon>Hexapoda</taxon>
        <taxon>Insecta</taxon>
        <taxon>Pterygota</taxon>
        <taxon>Neoptera</taxon>
        <taxon>Paraneoptera</taxon>
        <taxon>Hemiptera</taxon>
        <taxon>Sternorrhyncha</taxon>
        <taxon>Aphidomorpha</taxon>
        <taxon>Aphidoidea</taxon>
        <taxon>Aphididae</taxon>
        <taxon>Aphidini</taxon>
        <taxon>Aphis</taxon>
        <taxon>Aphis</taxon>
    </lineage>
</organism>
<dbReference type="EMBL" id="VYZN01000011">
    <property type="protein sequence ID" value="KAE9542335.1"/>
    <property type="molecule type" value="Genomic_DNA"/>
</dbReference>
<dbReference type="Proteomes" id="UP000475862">
    <property type="component" value="Unassembled WGS sequence"/>
</dbReference>
<keyword evidence="3" id="KW-1185">Reference proteome</keyword>
<protein>
    <submittedName>
        <fullName evidence="2">Uncharacterized protein</fullName>
    </submittedName>
</protein>
<reference evidence="2 3" key="1">
    <citation type="submission" date="2019-08" db="EMBL/GenBank/DDBJ databases">
        <title>The genome of the soybean aphid Biotype 1, its phylome, world population structure and adaptation to the North American continent.</title>
        <authorList>
            <person name="Giordano R."/>
            <person name="Donthu R.K."/>
            <person name="Hernandez A.G."/>
            <person name="Wright C.L."/>
            <person name="Zimin A.V."/>
        </authorList>
    </citation>
    <scope>NUCLEOTIDE SEQUENCE [LARGE SCALE GENOMIC DNA]</scope>
    <source>
        <tissue evidence="2">Whole aphids</tissue>
    </source>
</reference>
<gene>
    <name evidence="2" type="ORF">AGLY_003462</name>
</gene>
<evidence type="ECO:0000313" key="2">
    <source>
        <dbReference type="EMBL" id="KAE9542335.1"/>
    </source>
</evidence>
<comment type="caution">
    <text evidence="2">The sequence shown here is derived from an EMBL/GenBank/DDBJ whole genome shotgun (WGS) entry which is preliminary data.</text>
</comment>
<dbReference type="AlphaFoldDB" id="A0A6G0TZR6"/>
<accession>A0A6G0TZR6</accession>
<evidence type="ECO:0000313" key="3">
    <source>
        <dbReference type="Proteomes" id="UP000475862"/>
    </source>
</evidence>
<proteinExistence type="predicted"/>
<keyword evidence="1" id="KW-0812">Transmembrane</keyword>
<name>A0A6G0TZR6_APHGL</name>
<evidence type="ECO:0000256" key="1">
    <source>
        <dbReference type="SAM" id="Phobius"/>
    </source>
</evidence>
<keyword evidence="1" id="KW-1133">Transmembrane helix</keyword>
<keyword evidence="1" id="KW-0472">Membrane</keyword>
<feature type="transmembrane region" description="Helical" evidence="1">
    <location>
        <begin position="166"/>
        <end position="184"/>
    </location>
</feature>
<sequence length="349" mass="40727">MHIHNTIGFLLTKIDIIHFPVATSCPLKLDRKISSLKLYAYICKYKCPFDGIIKYNNDKIATMVLDSIQQRLSILDSERSDERIDFTMIRTNRNNASISNFGDGFRRKSVYPWCIIKVKIQFFTKSVKNAKNYKYLKISPVIKIDSLHTTETKIVRLWMSVYITKILFKMLIYIIYSLFILHILSEIIPTYHLNTTQKLFLFNNKKANQYEKIFVSKSTRIMMYTIILVDTKIIDFNRLEILMDMRTEINFQYTINLSEIEIVLPKSLPTVLYADKASSTSDRSNILASSIQASMSSGSYSMQTVWLDNSIEMLVHNHSKMYINDLTPMDLLDQSYKLRTANLHQVLCH</sequence>